<evidence type="ECO:0000259" key="1">
    <source>
        <dbReference type="SMART" id="SM00955"/>
    </source>
</evidence>
<dbReference type="SMART" id="SM00955">
    <property type="entry name" value="RNB"/>
    <property type="match status" value="1"/>
</dbReference>
<proteinExistence type="predicted"/>
<dbReference type="AlphaFoldDB" id="A0A563E359"/>
<evidence type="ECO:0000313" key="3">
    <source>
        <dbReference type="Proteomes" id="UP000320244"/>
    </source>
</evidence>
<gene>
    <name evidence="2" type="ORF">FGL98_10170</name>
</gene>
<dbReference type="InterPro" id="IPR050180">
    <property type="entry name" value="RNR_Ribonuclease"/>
</dbReference>
<dbReference type="PANTHER" id="PTHR23355">
    <property type="entry name" value="RIBONUCLEASE"/>
    <property type="match status" value="1"/>
</dbReference>
<dbReference type="GO" id="GO:0003723">
    <property type="term" value="F:RNA binding"/>
    <property type="evidence" value="ECO:0007669"/>
    <property type="project" value="InterPro"/>
</dbReference>
<reference evidence="2 3" key="1">
    <citation type="submission" date="2019-05" db="EMBL/GenBank/DDBJ databases">
        <authorList>
            <person name="Lee S.D."/>
        </authorList>
    </citation>
    <scope>NUCLEOTIDE SEQUENCE [LARGE SCALE GENOMIC DNA]</scope>
    <source>
        <strain evidence="2 3">C5-26</strain>
    </source>
</reference>
<dbReference type="SUPFAM" id="SSF50249">
    <property type="entry name" value="Nucleic acid-binding proteins"/>
    <property type="match status" value="1"/>
</dbReference>
<accession>A0A563E359</accession>
<feature type="domain" description="RNB" evidence="1">
    <location>
        <begin position="57"/>
        <end position="375"/>
    </location>
</feature>
<reference evidence="2 3" key="2">
    <citation type="submission" date="2019-08" db="EMBL/GenBank/DDBJ databases">
        <title>Jejuicoccus antrihumi gen. nov., sp. nov., a new member of the family Dermacoccaceae isolated from a cave.</title>
        <authorList>
            <person name="Schumann P."/>
            <person name="Kim I.S."/>
        </authorList>
    </citation>
    <scope>NUCLEOTIDE SEQUENCE [LARGE SCALE GENOMIC DNA]</scope>
    <source>
        <strain evidence="2 3">C5-26</strain>
    </source>
</reference>
<organism evidence="2 3">
    <name type="scientific">Leekyejoonella antrihumi</name>
    <dbReference type="NCBI Taxonomy" id="1660198"/>
    <lineage>
        <taxon>Bacteria</taxon>
        <taxon>Bacillati</taxon>
        <taxon>Actinomycetota</taxon>
        <taxon>Actinomycetes</taxon>
        <taxon>Micrococcales</taxon>
        <taxon>Dermacoccaceae</taxon>
        <taxon>Leekyejoonella</taxon>
    </lineage>
</organism>
<dbReference type="InterPro" id="IPR012340">
    <property type="entry name" value="NA-bd_OB-fold"/>
</dbReference>
<dbReference type="GO" id="GO:0006402">
    <property type="term" value="P:mRNA catabolic process"/>
    <property type="evidence" value="ECO:0007669"/>
    <property type="project" value="TreeGrafter"/>
</dbReference>
<dbReference type="Proteomes" id="UP000320244">
    <property type="component" value="Unassembled WGS sequence"/>
</dbReference>
<sequence length="479" mass="52451">MLKRSIRAAAADASTVDGGSLEHAFAAIRKEMELSTDYPGVALAEAERAAAEVGLPARDETSVPFLTIDPAGSMDLDQAMCLERKGSGYRVRYAIADVPAYVRPGGALDAETWRRGQTVYLPDTRLPLHPAVLSDHAASLLPDQVRSAFVWDIALDRDGQHVGADVYRAAMRSRRRLDYEQVQETIDSGRADEAIVLLREIGELRIRLEQERGGASLPMPEQEVHKNGDGTYELGFRPPVASEEWNAQISLMTGMCAAEMMLHAQVGILRTMPPPDHQAVARFHRQAAALGVPWPAEQEYGDFIRGLNRGDPKHLALIHEATALFRGAGYTPFDGDVPEQVEQSAVAAPYAHVTAPLRRLVDRYGLAICEAVCRDAEIPVWVRQALPRLPEVMQRTDQGAARVEHACTDAVEAAVLQHRVGQIFDASVVDRREKGGLVVQLVDLAVTAECEGVAQLGERVRARLVSCDVEGRRVIFELA</sequence>
<protein>
    <submittedName>
        <fullName evidence="2">RNB domain-containing ribonuclease</fullName>
    </submittedName>
</protein>
<dbReference type="PANTHER" id="PTHR23355:SF9">
    <property type="entry name" value="DIS3-LIKE EXONUCLEASE 2"/>
    <property type="match status" value="1"/>
</dbReference>
<dbReference type="Pfam" id="PF00773">
    <property type="entry name" value="RNB"/>
    <property type="match status" value="1"/>
</dbReference>
<dbReference type="Pfam" id="PF18614">
    <property type="entry name" value="RNase_II_C_S1"/>
    <property type="match status" value="1"/>
</dbReference>
<dbReference type="InterPro" id="IPR040596">
    <property type="entry name" value="RNase_II_C_S1"/>
</dbReference>
<dbReference type="GO" id="GO:0004540">
    <property type="term" value="F:RNA nuclease activity"/>
    <property type="evidence" value="ECO:0007669"/>
    <property type="project" value="InterPro"/>
</dbReference>
<comment type="caution">
    <text evidence="2">The sequence shown here is derived from an EMBL/GenBank/DDBJ whole genome shotgun (WGS) entry which is preliminary data.</text>
</comment>
<keyword evidence="3" id="KW-1185">Reference proteome</keyword>
<dbReference type="InterPro" id="IPR001900">
    <property type="entry name" value="RNase_II/R"/>
</dbReference>
<evidence type="ECO:0000313" key="2">
    <source>
        <dbReference type="EMBL" id="TWP36324.1"/>
    </source>
</evidence>
<dbReference type="OrthoDB" id="5800376at2"/>
<name>A0A563E359_9MICO</name>
<dbReference type="EMBL" id="VCQV01000012">
    <property type="protein sequence ID" value="TWP36324.1"/>
    <property type="molecule type" value="Genomic_DNA"/>
</dbReference>
<dbReference type="RefSeq" id="WP_146316658.1">
    <property type="nucleotide sequence ID" value="NZ_VCQV01000012.1"/>
</dbReference>